<protein>
    <submittedName>
        <fullName evidence="1">Uncharacterized protein</fullName>
    </submittedName>
</protein>
<accession>A0ACB9K6W1</accession>
<evidence type="ECO:0000313" key="1">
    <source>
        <dbReference type="EMBL" id="KAI3828003.1"/>
    </source>
</evidence>
<dbReference type="EMBL" id="CM042018">
    <property type="protein sequence ID" value="KAI3828003.1"/>
    <property type="molecule type" value="Genomic_DNA"/>
</dbReference>
<reference evidence="2" key="1">
    <citation type="journal article" date="2022" name="Mol. Ecol. Resour.">
        <title>The genomes of chicory, endive, great burdock and yacon provide insights into Asteraceae palaeo-polyploidization history and plant inulin production.</title>
        <authorList>
            <person name="Fan W."/>
            <person name="Wang S."/>
            <person name="Wang H."/>
            <person name="Wang A."/>
            <person name="Jiang F."/>
            <person name="Liu H."/>
            <person name="Zhao H."/>
            <person name="Xu D."/>
            <person name="Zhang Y."/>
        </authorList>
    </citation>
    <scope>NUCLEOTIDE SEQUENCE [LARGE SCALE GENOMIC DNA]</scope>
    <source>
        <strain evidence="2">cv. Yunnan</strain>
    </source>
</reference>
<name>A0ACB9K6W1_9ASTR</name>
<sequence length="180" mass="20116">MKNLDLRMAGKSQHLLQLFFLVMDVEKVKVLMKVIELGIHEVGILVEVRVIAQRKFRGVIRVTVTDLSFRGRCWRRSSDPVFSRSEPAITSSNVTSLSCLVKGCELVAQLVAVSGLVVVVELVVFKGLEHDELLILLRQTPLESVHVHGRQMESQTEDLISDKISTLVIATTLAIEETQL</sequence>
<reference evidence="1 2" key="2">
    <citation type="journal article" date="2022" name="Mol. Ecol. Resour.">
        <title>The genomes of chicory, endive, great burdock and yacon provide insights into Asteraceae paleo-polyploidization history and plant inulin production.</title>
        <authorList>
            <person name="Fan W."/>
            <person name="Wang S."/>
            <person name="Wang H."/>
            <person name="Wang A."/>
            <person name="Jiang F."/>
            <person name="Liu H."/>
            <person name="Zhao H."/>
            <person name="Xu D."/>
            <person name="Zhang Y."/>
        </authorList>
    </citation>
    <scope>NUCLEOTIDE SEQUENCE [LARGE SCALE GENOMIC DNA]</scope>
    <source>
        <strain evidence="2">cv. Yunnan</strain>
        <tissue evidence="1">Leaves</tissue>
    </source>
</reference>
<gene>
    <name evidence="1" type="ORF">L1987_02093</name>
</gene>
<comment type="caution">
    <text evidence="1">The sequence shown here is derived from an EMBL/GenBank/DDBJ whole genome shotgun (WGS) entry which is preliminary data.</text>
</comment>
<dbReference type="Proteomes" id="UP001056120">
    <property type="component" value="Linkage Group LG01"/>
</dbReference>
<keyword evidence="2" id="KW-1185">Reference proteome</keyword>
<proteinExistence type="predicted"/>
<evidence type="ECO:0000313" key="2">
    <source>
        <dbReference type="Proteomes" id="UP001056120"/>
    </source>
</evidence>
<organism evidence="1 2">
    <name type="scientific">Smallanthus sonchifolius</name>
    <dbReference type="NCBI Taxonomy" id="185202"/>
    <lineage>
        <taxon>Eukaryota</taxon>
        <taxon>Viridiplantae</taxon>
        <taxon>Streptophyta</taxon>
        <taxon>Embryophyta</taxon>
        <taxon>Tracheophyta</taxon>
        <taxon>Spermatophyta</taxon>
        <taxon>Magnoliopsida</taxon>
        <taxon>eudicotyledons</taxon>
        <taxon>Gunneridae</taxon>
        <taxon>Pentapetalae</taxon>
        <taxon>asterids</taxon>
        <taxon>campanulids</taxon>
        <taxon>Asterales</taxon>
        <taxon>Asteraceae</taxon>
        <taxon>Asteroideae</taxon>
        <taxon>Heliantheae alliance</taxon>
        <taxon>Millerieae</taxon>
        <taxon>Smallanthus</taxon>
    </lineage>
</organism>